<dbReference type="OrthoDB" id="424368at2"/>
<dbReference type="PANTHER" id="PTHR43451:SF1">
    <property type="entry name" value="ACETYLTRANSFERASE"/>
    <property type="match status" value="1"/>
</dbReference>
<dbReference type="CDD" id="cd04301">
    <property type="entry name" value="NAT_SF"/>
    <property type="match status" value="1"/>
</dbReference>
<feature type="domain" description="N-acetyltransferase" evidence="1">
    <location>
        <begin position="1"/>
        <end position="154"/>
    </location>
</feature>
<organism evidence="2 3">
    <name type="scientific">Fodinibius salipaludis</name>
    <dbReference type="NCBI Taxonomy" id="2032627"/>
    <lineage>
        <taxon>Bacteria</taxon>
        <taxon>Pseudomonadati</taxon>
        <taxon>Balneolota</taxon>
        <taxon>Balneolia</taxon>
        <taxon>Balneolales</taxon>
        <taxon>Balneolaceae</taxon>
        <taxon>Fodinibius</taxon>
    </lineage>
</organism>
<keyword evidence="2" id="KW-0808">Transferase</keyword>
<accession>A0A2A2G965</accession>
<dbReference type="RefSeq" id="WP_095606524.1">
    <property type="nucleotide sequence ID" value="NZ_NSKE01000006.1"/>
</dbReference>
<dbReference type="InterPro" id="IPR016181">
    <property type="entry name" value="Acyl_CoA_acyltransferase"/>
</dbReference>
<comment type="caution">
    <text evidence="2">The sequence shown here is derived from an EMBL/GenBank/DDBJ whole genome shotgun (WGS) entry which is preliminary data.</text>
</comment>
<reference evidence="2 3" key="1">
    <citation type="submission" date="2017-08" db="EMBL/GenBank/DDBJ databases">
        <title>Aliifodinibius alkalisoli sp. nov., isolated from saline alkaline soil.</title>
        <authorList>
            <person name="Liu D."/>
            <person name="Zhang G."/>
        </authorList>
    </citation>
    <scope>NUCLEOTIDE SEQUENCE [LARGE SCALE GENOMIC DNA]</scope>
    <source>
        <strain evidence="2 3">WN023</strain>
    </source>
</reference>
<evidence type="ECO:0000313" key="3">
    <source>
        <dbReference type="Proteomes" id="UP000218831"/>
    </source>
</evidence>
<protein>
    <submittedName>
        <fullName evidence="2">GNAT family N-acetyltransferase</fullName>
    </submittedName>
</protein>
<evidence type="ECO:0000313" key="2">
    <source>
        <dbReference type="EMBL" id="PAU93848.1"/>
    </source>
</evidence>
<dbReference type="EMBL" id="NSKE01000006">
    <property type="protein sequence ID" value="PAU93848.1"/>
    <property type="molecule type" value="Genomic_DNA"/>
</dbReference>
<dbReference type="InterPro" id="IPR000182">
    <property type="entry name" value="GNAT_dom"/>
</dbReference>
<keyword evidence="3" id="KW-1185">Reference proteome</keyword>
<sequence length="155" mass="17567">MKIRLYKKGDIEQVAHLFGDTVSILNAEGFSETEMHSSILNNIHFGGWEETCLKNFTVVAEINDRVIGIGQLDYNGHISCFYCHPDNRGQGIGKKLYDTLEDFATAKNISTLHTESDAFDRPFYFKMGFSTVHKQKVLIDGEVKSLFILEKQLSV</sequence>
<evidence type="ECO:0000259" key="1">
    <source>
        <dbReference type="PROSITE" id="PS51186"/>
    </source>
</evidence>
<dbReference type="Proteomes" id="UP000218831">
    <property type="component" value="Unassembled WGS sequence"/>
</dbReference>
<dbReference type="GO" id="GO:0016747">
    <property type="term" value="F:acyltransferase activity, transferring groups other than amino-acyl groups"/>
    <property type="evidence" value="ECO:0007669"/>
    <property type="project" value="InterPro"/>
</dbReference>
<dbReference type="PROSITE" id="PS51186">
    <property type="entry name" value="GNAT"/>
    <property type="match status" value="1"/>
</dbReference>
<dbReference type="AlphaFoldDB" id="A0A2A2G965"/>
<dbReference type="Pfam" id="PF13673">
    <property type="entry name" value="Acetyltransf_10"/>
    <property type="match status" value="1"/>
</dbReference>
<dbReference type="PANTHER" id="PTHR43451">
    <property type="entry name" value="ACETYLTRANSFERASE (GNAT) FAMILY PROTEIN"/>
    <property type="match status" value="1"/>
</dbReference>
<gene>
    <name evidence="2" type="ORF">CK503_09245</name>
</gene>
<dbReference type="Gene3D" id="3.40.630.30">
    <property type="match status" value="1"/>
</dbReference>
<dbReference type="SUPFAM" id="SSF55729">
    <property type="entry name" value="Acyl-CoA N-acyltransferases (Nat)"/>
    <property type="match status" value="1"/>
</dbReference>
<name>A0A2A2G965_9BACT</name>
<proteinExistence type="predicted"/>
<dbReference type="InterPro" id="IPR052564">
    <property type="entry name" value="N-acetyltrans/Recomb-assoc"/>
</dbReference>